<dbReference type="SUPFAM" id="SSF54534">
    <property type="entry name" value="FKBP-like"/>
    <property type="match status" value="1"/>
</dbReference>
<keyword evidence="12" id="KW-0648">Protein biosynthesis</keyword>
<feature type="domain" description="Transcription elongation factor GreA/GreB C-terminal" evidence="10">
    <location>
        <begin position="88"/>
        <end position="156"/>
    </location>
</feature>
<dbReference type="PIRSF" id="PIRSF006092">
    <property type="entry name" value="GreA_GreB"/>
    <property type="match status" value="1"/>
</dbReference>
<reference evidence="12 13" key="1">
    <citation type="submission" date="2024-03" db="EMBL/GenBank/DDBJ databases">
        <title>Two novel species of the genus Flavobacterium exhibiting potentially degradation of complex polysaccharides.</title>
        <authorList>
            <person name="Lian X."/>
        </authorList>
    </citation>
    <scope>NUCLEOTIDE SEQUENCE [LARGE SCALE GENOMIC DNA]</scope>
    <source>
        <strain evidence="13">j3</strain>
    </source>
</reference>
<dbReference type="Pfam" id="PF01272">
    <property type="entry name" value="GreA_GreB"/>
    <property type="match status" value="1"/>
</dbReference>
<dbReference type="EMBL" id="JBCGDO010000008">
    <property type="protein sequence ID" value="MEM0542576.1"/>
    <property type="molecule type" value="Genomic_DNA"/>
</dbReference>
<evidence type="ECO:0000256" key="8">
    <source>
        <dbReference type="HAMAP-Rule" id="MF_00105"/>
    </source>
</evidence>
<comment type="similarity">
    <text evidence="1 8 9">Belongs to the GreA/GreB family.</text>
</comment>
<protein>
    <recommendedName>
        <fullName evidence="2 8">Transcription elongation factor GreA</fullName>
    </recommendedName>
    <alternativeName>
        <fullName evidence="7 8">Transcript cleavage factor GreA</fullName>
    </alternativeName>
</protein>
<organism evidence="12 13">
    <name type="scientific">Flavobacterium aureirubrum</name>
    <dbReference type="NCBI Taxonomy" id="3133147"/>
    <lineage>
        <taxon>Bacteria</taxon>
        <taxon>Pseudomonadati</taxon>
        <taxon>Bacteroidota</taxon>
        <taxon>Flavobacteriia</taxon>
        <taxon>Flavobacteriales</taxon>
        <taxon>Flavobacteriaceae</taxon>
        <taxon>Flavobacterium</taxon>
    </lineage>
</organism>
<dbReference type="PROSITE" id="PS00830">
    <property type="entry name" value="GREAB_2"/>
    <property type="match status" value="1"/>
</dbReference>
<dbReference type="Gene3D" id="3.10.50.30">
    <property type="entry name" value="Transcription elongation factor, GreA/GreB, C-terminal domain"/>
    <property type="match status" value="1"/>
</dbReference>
<dbReference type="Proteomes" id="UP001460072">
    <property type="component" value="Unassembled WGS sequence"/>
</dbReference>
<dbReference type="InterPro" id="IPR018151">
    <property type="entry name" value="TF_GreA/GreB_CS"/>
</dbReference>
<evidence type="ECO:0000256" key="1">
    <source>
        <dbReference type="ARBA" id="ARBA00008213"/>
    </source>
</evidence>
<keyword evidence="12" id="KW-0251">Elongation factor</keyword>
<evidence type="ECO:0000256" key="9">
    <source>
        <dbReference type="RuleBase" id="RU000556"/>
    </source>
</evidence>
<dbReference type="Gene3D" id="1.10.287.180">
    <property type="entry name" value="Transcription elongation factor, GreA/GreB, N-terminal domain"/>
    <property type="match status" value="1"/>
</dbReference>
<dbReference type="PANTHER" id="PTHR30437">
    <property type="entry name" value="TRANSCRIPTION ELONGATION FACTOR GREA"/>
    <property type="match status" value="1"/>
</dbReference>
<sequence>MSTISYYTAEGLKKLREELDQLKSIERPKASQAIAEARDKGDLSENAEYDAAKEAQGMLEMRIAKLEEVYSNARLIDESQLDVSKALVLSNVKIKNQANGMELKYTLVAESEADLKTGKISVSSPIGKGLLGKRVGEIAEISVPNGKLNFEILEISRD</sequence>
<dbReference type="GO" id="GO:0003746">
    <property type="term" value="F:translation elongation factor activity"/>
    <property type="evidence" value="ECO:0007669"/>
    <property type="project" value="UniProtKB-KW"/>
</dbReference>
<dbReference type="HAMAP" id="MF_00105">
    <property type="entry name" value="GreA_GreB"/>
    <property type="match status" value="1"/>
</dbReference>
<evidence type="ECO:0000256" key="5">
    <source>
        <dbReference type="ARBA" id="ARBA00023163"/>
    </source>
</evidence>
<dbReference type="InterPro" id="IPR001437">
    <property type="entry name" value="Tscrpt_elong_fac_GreA/B_C"/>
</dbReference>
<dbReference type="Pfam" id="PF03449">
    <property type="entry name" value="GreA_GreB_N"/>
    <property type="match status" value="1"/>
</dbReference>
<dbReference type="InterPro" id="IPR036805">
    <property type="entry name" value="Tscrpt_elong_fac_GreA/B_N_sf"/>
</dbReference>
<feature type="domain" description="Transcription elongation factor GreA/GreB N-terminal" evidence="11">
    <location>
        <begin position="6"/>
        <end position="74"/>
    </location>
</feature>
<evidence type="ECO:0000259" key="11">
    <source>
        <dbReference type="Pfam" id="PF03449"/>
    </source>
</evidence>
<evidence type="ECO:0000256" key="2">
    <source>
        <dbReference type="ARBA" id="ARBA00013729"/>
    </source>
</evidence>
<evidence type="ECO:0000313" key="12">
    <source>
        <dbReference type="EMBL" id="MEM0542576.1"/>
    </source>
</evidence>
<keyword evidence="3 8" id="KW-0805">Transcription regulation</keyword>
<keyword evidence="5 8" id="KW-0804">Transcription</keyword>
<evidence type="ECO:0000256" key="3">
    <source>
        <dbReference type="ARBA" id="ARBA00023015"/>
    </source>
</evidence>
<accession>A0ABU9N578</accession>
<dbReference type="InterPro" id="IPR006359">
    <property type="entry name" value="Tscrpt_elong_fac_GreA"/>
</dbReference>
<dbReference type="NCBIfam" id="TIGR01462">
    <property type="entry name" value="greA"/>
    <property type="match status" value="1"/>
</dbReference>
<keyword evidence="13" id="KW-1185">Reference proteome</keyword>
<dbReference type="InterPro" id="IPR028624">
    <property type="entry name" value="Tscrpt_elong_fac_GreA/B"/>
</dbReference>
<keyword evidence="4 8" id="KW-0238">DNA-binding</keyword>
<evidence type="ECO:0000259" key="10">
    <source>
        <dbReference type="Pfam" id="PF01272"/>
    </source>
</evidence>
<evidence type="ECO:0000256" key="7">
    <source>
        <dbReference type="ARBA" id="ARBA00030776"/>
    </source>
</evidence>
<dbReference type="InterPro" id="IPR022691">
    <property type="entry name" value="Tscrpt_elong_fac_GreA/B_N"/>
</dbReference>
<dbReference type="InterPro" id="IPR023459">
    <property type="entry name" value="Tscrpt_elong_fac_GreA/B_fam"/>
</dbReference>
<evidence type="ECO:0000256" key="6">
    <source>
        <dbReference type="ARBA" id="ARBA00024916"/>
    </source>
</evidence>
<evidence type="ECO:0000313" key="13">
    <source>
        <dbReference type="Proteomes" id="UP001460072"/>
    </source>
</evidence>
<dbReference type="PANTHER" id="PTHR30437:SF4">
    <property type="entry name" value="TRANSCRIPTION ELONGATION FACTOR GREA"/>
    <property type="match status" value="1"/>
</dbReference>
<name>A0ABU9N578_9FLAO</name>
<comment type="function">
    <text evidence="6 8 9">Necessary for efficient RNA polymerase transcription elongation past template-encoded arresting sites. The arresting sites in DNA have the property of trapping a certain fraction of elongating RNA polymerases that pass through, resulting in locked ternary complexes. Cleavage of the nascent transcript by cleavage factors such as GreA or GreB allows the resumption of elongation from the new 3'terminus. GreA releases sequences of 2 to 3 nucleotides.</text>
</comment>
<gene>
    <name evidence="8 12" type="primary">greA</name>
    <name evidence="12" type="ORF">WFZ85_08095</name>
</gene>
<dbReference type="RefSeq" id="WP_342695782.1">
    <property type="nucleotide sequence ID" value="NZ_JBCGDO010000008.1"/>
</dbReference>
<dbReference type="NCBIfam" id="NF001263">
    <property type="entry name" value="PRK00226.1-4"/>
    <property type="match status" value="1"/>
</dbReference>
<evidence type="ECO:0000256" key="4">
    <source>
        <dbReference type="ARBA" id="ARBA00023125"/>
    </source>
</evidence>
<comment type="caution">
    <text evidence="12">The sequence shown here is derived from an EMBL/GenBank/DDBJ whole genome shotgun (WGS) entry which is preliminary data.</text>
</comment>
<dbReference type="NCBIfam" id="NF001261">
    <property type="entry name" value="PRK00226.1-2"/>
    <property type="match status" value="1"/>
</dbReference>
<dbReference type="SUPFAM" id="SSF46557">
    <property type="entry name" value="GreA transcript cleavage protein, N-terminal domain"/>
    <property type="match status" value="1"/>
</dbReference>
<proteinExistence type="inferred from homology"/>
<dbReference type="InterPro" id="IPR036953">
    <property type="entry name" value="GreA/GreB_C_sf"/>
</dbReference>